<protein>
    <submittedName>
        <fullName evidence="1">Uncharacterized protein</fullName>
    </submittedName>
</protein>
<keyword evidence="2" id="KW-1185">Reference proteome</keyword>
<dbReference type="EMBL" id="FQZE01000020">
    <property type="protein sequence ID" value="SHJ47082.1"/>
    <property type="molecule type" value="Genomic_DNA"/>
</dbReference>
<dbReference type="AlphaFoldDB" id="A0A1M6JKE3"/>
<proteinExistence type="predicted"/>
<accession>A0A1M6JKE3</accession>
<name>A0A1M6JKE3_9BACT</name>
<gene>
    <name evidence="1" type="ORF">SAMN05444280_12057</name>
</gene>
<dbReference type="Proteomes" id="UP000184050">
    <property type="component" value="Unassembled WGS sequence"/>
</dbReference>
<organism evidence="1 2">
    <name type="scientific">Tangfeifania diversioriginum</name>
    <dbReference type="NCBI Taxonomy" id="1168035"/>
    <lineage>
        <taxon>Bacteria</taxon>
        <taxon>Pseudomonadati</taxon>
        <taxon>Bacteroidota</taxon>
        <taxon>Bacteroidia</taxon>
        <taxon>Marinilabiliales</taxon>
        <taxon>Prolixibacteraceae</taxon>
        <taxon>Tangfeifania</taxon>
    </lineage>
</organism>
<reference evidence="1 2" key="1">
    <citation type="submission" date="2016-11" db="EMBL/GenBank/DDBJ databases">
        <authorList>
            <person name="Jaros S."/>
            <person name="Januszkiewicz K."/>
            <person name="Wedrychowicz H."/>
        </authorList>
    </citation>
    <scope>NUCLEOTIDE SEQUENCE [LARGE SCALE GENOMIC DNA]</scope>
    <source>
        <strain evidence="1 2">DSM 27063</strain>
    </source>
</reference>
<evidence type="ECO:0000313" key="2">
    <source>
        <dbReference type="Proteomes" id="UP000184050"/>
    </source>
</evidence>
<evidence type="ECO:0000313" key="1">
    <source>
        <dbReference type="EMBL" id="SHJ47082.1"/>
    </source>
</evidence>
<sequence>MISEQDEKHLVYPAISNILFRQLKDRQDDNRRNK</sequence>